<dbReference type="AlphaFoldDB" id="A0A839DW52"/>
<dbReference type="RefSeq" id="WP_182542719.1">
    <property type="nucleotide sequence ID" value="NZ_JACGWZ010000001.1"/>
</dbReference>
<evidence type="ECO:0000313" key="3">
    <source>
        <dbReference type="EMBL" id="MBA8823401.1"/>
    </source>
</evidence>
<keyword evidence="4" id="KW-1185">Reference proteome</keyword>
<reference evidence="3 4" key="1">
    <citation type="submission" date="2020-07" db="EMBL/GenBank/DDBJ databases">
        <title>Sequencing the genomes of 1000 actinobacteria strains.</title>
        <authorList>
            <person name="Klenk H.-P."/>
        </authorList>
    </citation>
    <scope>NUCLEOTIDE SEQUENCE [LARGE SCALE GENOMIC DNA]</scope>
    <source>
        <strain evidence="3 4">DSM 45975</strain>
    </source>
</reference>
<protein>
    <submittedName>
        <fullName evidence="3">Uncharacterized protein</fullName>
    </submittedName>
</protein>
<evidence type="ECO:0000256" key="1">
    <source>
        <dbReference type="SAM" id="MobiDB-lite"/>
    </source>
</evidence>
<keyword evidence="2" id="KW-0812">Transmembrane</keyword>
<dbReference type="Pfam" id="PF25587">
    <property type="entry name" value="Rv2743c"/>
    <property type="match status" value="1"/>
</dbReference>
<dbReference type="NCBIfam" id="NF047839">
    <property type="entry name" value="PspM_Rv2743c"/>
    <property type="match status" value="1"/>
</dbReference>
<keyword evidence="2" id="KW-0472">Membrane</keyword>
<feature type="region of interest" description="Disordered" evidence="1">
    <location>
        <begin position="119"/>
        <end position="144"/>
    </location>
</feature>
<feature type="transmembrane region" description="Helical" evidence="2">
    <location>
        <begin position="92"/>
        <end position="112"/>
    </location>
</feature>
<evidence type="ECO:0000256" key="2">
    <source>
        <dbReference type="SAM" id="Phobius"/>
    </source>
</evidence>
<sequence length="294" mass="31030">MSGRKRGAELTQWGEYAAEQLRGPVLTGLRKRLAAFRDPRARLVRRRKWAKRTTVAGGTTTGLLGGGAFFSWGPQFLGVPAMDTAVETALDAASFGIGGLALAAGVGTVGAWRRYRSLKRTPLPEPPPEPVSLPAHDSQAREPMRRLREAEKSLHDALTRLSEGASVAGESVADARATSASAATALREVADRLVAVEGALPHAPEAERETLRADVRRLRSELDEGVESYGRLVAAAGRAVAASGASEQKDLMQDATDRLAGLATALRELSGSGSGSPMSGADPDRSEKRDDSPT</sequence>
<proteinExistence type="predicted"/>
<accession>A0A839DW52</accession>
<dbReference type="EMBL" id="JACGWZ010000001">
    <property type="protein sequence ID" value="MBA8823401.1"/>
    <property type="molecule type" value="Genomic_DNA"/>
</dbReference>
<feature type="region of interest" description="Disordered" evidence="1">
    <location>
        <begin position="266"/>
        <end position="294"/>
    </location>
</feature>
<dbReference type="Proteomes" id="UP000569329">
    <property type="component" value="Unassembled WGS sequence"/>
</dbReference>
<evidence type="ECO:0000313" key="4">
    <source>
        <dbReference type="Proteomes" id="UP000569329"/>
    </source>
</evidence>
<keyword evidence="2" id="KW-1133">Transmembrane helix</keyword>
<gene>
    <name evidence="3" type="ORF">FHX42_000730</name>
</gene>
<name>A0A839DW52_9PSEU</name>
<comment type="caution">
    <text evidence="3">The sequence shown here is derived from an EMBL/GenBank/DDBJ whole genome shotgun (WGS) entry which is preliminary data.</text>
</comment>
<feature type="transmembrane region" description="Helical" evidence="2">
    <location>
        <begin position="53"/>
        <end position="72"/>
    </location>
</feature>
<dbReference type="InterPro" id="IPR057952">
    <property type="entry name" value="Rv2743c-like"/>
</dbReference>
<feature type="compositionally biased region" description="Basic and acidic residues" evidence="1">
    <location>
        <begin position="282"/>
        <end position="294"/>
    </location>
</feature>
<organism evidence="3 4">
    <name type="scientific">Halosaccharopolyspora lacisalsi</name>
    <dbReference type="NCBI Taxonomy" id="1000566"/>
    <lineage>
        <taxon>Bacteria</taxon>
        <taxon>Bacillati</taxon>
        <taxon>Actinomycetota</taxon>
        <taxon>Actinomycetes</taxon>
        <taxon>Pseudonocardiales</taxon>
        <taxon>Pseudonocardiaceae</taxon>
        <taxon>Halosaccharopolyspora</taxon>
    </lineage>
</organism>